<feature type="domain" description="DUF659" evidence="1">
    <location>
        <begin position="15"/>
        <end position="115"/>
    </location>
</feature>
<evidence type="ECO:0000313" key="3">
    <source>
        <dbReference type="Proteomes" id="UP000092600"/>
    </source>
</evidence>
<proteinExistence type="predicted"/>
<evidence type="ECO:0000313" key="2">
    <source>
        <dbReference type="EMBL" id="OAY70615.1"/>
    </source>
</evidence>
<dbReference type="InterPro" id="IPR012337">
    <property type="entry name" value="RNaseH-like_sf"/>
</dbReference>
<feature type="non-terminal residue" evidence="2">
    <location>
        <position position="257"/>
    </location>
</feature>
<dbReference type="SUPFAM" id="SSF53098">
    <property type="entry name" value="Ribonuclease H-like"/>
    <property type="match status" value="1"/>
</dbReference>
<accession>A0A199V153</accession>
<comment type="caution">
    <text evidence="2">The sequence shown here is derived from an EMBL/GenBank/DDBJ whole genome shotgun (WGS) entry which is preliminary data.</text>
</comment>
<dbReference type="STRING" id="4615.A0A199V153"/>
<evidence type="ECO:0000259" key="1">
    <source>
        <dbReference type="Pfam" id="PF04937"/>
    </source>
</evidence>
<dbReference type="PANTHER" id="PTHR32166">
    <property type="entry name" value="OSJNBA0013A04.12 PROTEIN"/>
    <property type="match status" value="1"/>
</dbReference>
<dbReference type="InterPro" id="IPR007021">
    <property type="entry name" value="DUF659"/>
</dbReference>
<name>A0A199V153_ANACO</name>
<dbReference type="EMBL" id="LSRQ01003832">
    <property type="protein sequence ID" value="OAY70615.1"/>
    <property type="molecule type" value="Genomic_DNA"/>
</dbReference>
<gene>
    <name evidence="2" type="ORF">ACMD2_21314</name>
</gene>
<dbReference type="Pfam" id="PF04937">
    <property type="entry name" value="DUF659"/>
    <property type="match status" value="1"/>
</dbReference>
<sequence>MIATIQKEGPGVKPPTPYEISGKYLDAEVNDIHAWVKNFKQQREMYGVTLMCDSWTGPTKMNIINFLIYCNGRVVFDKSVDATCRFEDADYIYALLEQVLGEICEKCVVQVVSDNMHCINLMMSDFGEINRVKKIVDTAQRVSKYLYNHLWVHALMMKFTGRELVRPGITRFATNFIALNSILQNKNGLKSMFASDDWQTSRYASTADGKSIEQIIMSAKFWDYVKEIVDIVEPLYVVLRLVDSGKKYLKWDMSIIN</sequence>
<organism evidence="2 3">
    <name type="scientific">Ananas comosus</name>
    <name type="common">Pineapple</name>
    <name type="synonym">Ananas ananas</name>
    <dbReference type="NCBI Taxonomy" id="4615"/>
    <lineage>
        <taxon>Eukaryota</taxon>
        <taxon>Viridiplantae</taxon>
        <taxon>Streptophyta</taxon>
        <taxon>Embryophyta</taxon>
        <taxon>Tracheophyta</taxon>
        <taxon>Spermatophyta</taxon>
        <taxon>Magnoliopsida</taxon>
        <taxon>Liliopsida</taxon>
        <taxon>Poales</taxon>
        <taxon>Bromeliaceae</taxon>
        <taxon>Bromelioideae</taxon>
        <taxon>Ananas</taxon>
    </lineage>
</organism>
<dbReference type="Proteomes" id="UP000092600">
    <property type="component" value="Unassembled WGS sequence"/>
</dbReference>
<protein>
    <recommendedName>
        <fullName evidence="1">DUF659 domain-containing protein</fullName>
    </recommendedName>
</protein>
<dbReference type="PANTHER" id="PTHR32166:SF105">
    <property type="entry name" value="HAT DIMERIZATION DOMAIN-CONTAINING PROTEIN"/>
    <property type="match status" value="1"/>
</dbReference>
<reference evidence="2 3" key="1">
    <citation type="journal article" date="2016" name="DNA Res.">
        <title>The draft genome of MD-2 pineapple using hybrid error correction of long reads.</title>
        <authorList>
            <person name="Redwan R.M."/>
            <person name="Saidin A."/>
            <person name="Kumar S.V."/>
        </authorList>
    </citation>
    <scope>NUCLEOTIDE SEQUENCE [LARGE SCALE GENOMIC DNA]</scope>
    <source>
        <strain evidence="3">cv. MD2</strain>
        <tissue evidence="2">Leaf</tissue>
    </source>
</reference>
<dbReference type="AlphaFoldDB" id="A0A199V153"/>